<name>A0AAE0KVC9_9CHLO</name>
<accession>A0AAE0KVC9</accession>
<feature type="non-terminal residue" evidence="2">
    <location>
        <position position="577"/>
    </location>
</feature>
<evidence type="ECO:0000256" key="1">
    <source>
        <dbReference type="SAM" id="MobiDB-lite"/>
    </source>
</evidence>
<gene>
    <name evidence="2" type="ORF">CYMTET_28985</name>
</gene>
<dbReference type="Proteomes" id="UP001190700">
    <property type="component" value="Unassembled WGS sequence"/>
</dbReference>
<protein>
    <submittedName>
        <fullName evidence="2">Uncharacterized protein</fullName>
    </submittedName>
</protein>
<dbReference type="AlphaFoldDB" id="A0AAE0KVC9"/>
<feature type="region of interest" description="Disordered" evidence="1">
    <location>
        <begin position="138"/>
        <end position="163"/>
    </location>
</feature>
<feature type="compositionally biased region" description="Pro residues" evidence="1">
    <location>
        <begin position="263"/>
        <end position="275"/>
    </location>
</feature>
<evidence type="ECO:0000313" key="3">
    <source>
        <dbReference type="Proteomes" id="UP001190700"/>
    </source>
</evidence>
<feature type="region of interest" description="Disordered" evidence="1">
    <location>
        <begin position="244"/>
        <end position="275"/>
    </location>
</feature>
<organism evidence="2 3">
    <name type="scientific">Cymbomonas tetramitiformis</name>
    <dbReference type="NCBI Taxonomy" id="36881"/>
    <lineage>
        <taxon>Eukaryota</taxon>
        <taxon>Viridiplantae</taxon>
        <taxon>Chlorophyta</taxon>
        <taxon>Pyramimonadophyceae</taxon>
        <taxon>Pyramimonadales</taxon>
        <taxon>Pyramimonadaceae</taxon>
        <taxon>Cymbomonas</taxon>
    </lineage>
</organism>
<evidence type="ECO:0000313" key="2">
    <source>
        <dbReference type="EMBL" id="KAK3262143.1"/>
    </source>
</evidence>
<sequence>MRHHEELLAISFSASDDPEPLVTQFDECIKAIAASGAGPLDDQHAKRQLLSALDPEFYKEVITPLRLDTELDKVTIEEIYTHVCEVWWCAHPEGPTTRQPLSLPLTAAYAGKDAPGADFLSEFDRVLREAFQLLDALRSSARDPVPEPPPPRHDPRDRDRRTVTNYTSAADVDSTWTLSMTGVPSSSAGATLDWSLTGPDLVCNDVGCFLQFCGFAVDTYTLTGSISVFGVAAQQTSGLLYVINAPPPPPPSPSPPRSASTAPYPPPSPPPPPPADVYEVAATILLSKVEMSDMDNDEFATNMTTYFAADLMNMLEIFYSAGSVVASVTLQFAGTDYTSALNYYTSLSADNDLTLTLVDAFWDSFLSPHRADAEVVWTEMYADVSEGDLPPLQVVTELEYEEEDEAVGLALEVDVMPPVMILLGAPYVEVLVRETYIDAGAMAEDLRDGFVPAVAVQREVTVVSPCTAPSYVCEEPITEYLCATCDEGLDGNVTCVCLAFLSSSYSISTYDVTEYAPAEDVTPPVIAMLPGDGVLALTTGGAWVYVHRVLLGSGPFEDPGATAWDNVQGDLTASITR</sequence>
<comment type="caution">
    <text evidence="2">The sequence shown here is derived from an EMBL/GenBank/DDBJ whole genome shotgun (WGS) entry which is preliminary data.</text>
</comment>
<reference evidence="2 3" key="1">
    <citation type="journal article" date="2015" name="Genome Biol. Evol.">
        <title>Comparative Genomics of a Bacterivorous Green Alga Reveals Evolutionary Causalities and Consequences of Phago-Mixotrophic Mode of Nutrition.</title>
        <authorList>
            <person name="Burns J.A."/>
            <person name="Paasch A."/>
            <person name="Narechania A."/>
            <person name="Kim E."/>
        </authorList>
    </citation>
    <scope>NUCLEOTIDE SEQUENCE [LARGE SCALE GENOMIC DNA]</scope>
    <source>
        <strain evidence="2 3">PLY_AMNH</strain>
    </source>
</reference>
<feature type="compositionally biased region" description="Basic and acidic residues" evidence="1">
    <location>
        <begin position="140"/>
        <end position="162"/>
    </location>
</feature>
<feature type="compositionally biased region" description="Pro residues" evidence="1">
    <location>
        <begin position="245"/>
        <end position="256"/>
    </location>
</feature>
<proteinExistence type="predicted"/>
<dbReference type="EMBL" id="LGRX02016430">
    <property type="protein sequence ID" value="KAK3262143.1"/>
    <property type="molecule type" value="Genomic_DNA"/>
</dbReference>
<keyword evidence="3" id="KW-1185">Reference proteome</keyword>